<keyword evidence="11 13" id="KW-0472">Membrane</keyword>
<evidence type="ECO:0000256" key="7">
    <source>
        <dbReference type="ARBA" id="ARBA00022692"/>
    </source>
</evidence>
<evidence type="ECO:0000256" key="9">
    <source>
        <dbReference type="ARBA" id="ARBA00023065"/>
    </source>
</evidence>
<name>A0A4D7DYV2_9HYPH</name>
<evidence type="ECO:0000256" key="2">
    <source>
        <dbReference type="ARBA" id="ARBA00004651"/>
    </source>
</evidence>
<evidence type="ECO:0000256" key="10">
    <source>
        <dbReference type="ARBA" id="ARBA00023112"/>
    </source>
</evidence>
<feature type="transmembrane region" description="Helical" evidence="13">
    <location>
        <begin position="129"/>
        <end position="154"/>
    </location>
</feature>
<evidence type="ECO:0000313" key="15">
    <source>
        <dbReference type="EMBL" id="QCI96940.1"/>
    </source>
</evidence>
<dbReference type="InterPro" id="IPR011541">
    <property type="entry name" value="Ni/Co_transpt_high_affinity"/>
</dbReference>
<dbReference type="AlphaFoldDB" id="A0A4D7DYV2"/>
<dbReference type="STRING" id="1367849.GCA_000518585_02751"/>
<feature type="compositionally biased region" description="Basic and acidic residues" evidence="14">
    <location>
        <begin position="228"/>
        <end position="241"/>
    </location>
</feature>
<dbReference type="GO" id="GO:0006824">
    <property type="term" value="P:cobalt ion transport"/>
    <property type="evidence" value="ECO:0007669"/>
    <property type="project" value="UniProtKB-KW"/>
</dbReference>
<dbReference type="GO" id="GO:0032025">
    <property type="term" value="P:response to cobalt ion"/>
    <property type="evidence" value="ECO:0007669"/>
    <property type="project" value="TreeGrafter"/>
</dbReference>
<evidence type="ECO:0000256" key="4">
    <source>
        <dbReference type="ARBA" id="ARBA00022448"/>
    </source>
</evidence>
<evidence type="ECO:0000256" key="12">
    <source>
        <dbReference type="ARBA" id="ARBA00023285"/>
    </source>
</evidence>
<reference evidence="15 17" key="1">
    <citation type="submission" date="2019-04" db="EMBL/GenBank/DDBJ databases">
        <title>Complete genome sequence of Agrobacterium larrymoorei CFBP5473.</title>
        <authorList>
            <person name="Haryono M."/>
            <person name="Chou L."/>
            <person name="Lin Y.-C."/>
            <person name="Lai E.-M."/>
            <person name="Kuo C.-H."/>
        </authorList>
    </citation>
    <scope>NUCLEOTIDE SEQUENCE [LARGE SCALE GENOMIC DNA]</scope>
    <source>
        <strain evidence="15 17">CFBP5473</strain>
    </source>
</reference>
<dbReference type="EMBL" id="CP039691">
    <property type="protein sequence ID" value="QCI96940.1"/>
    <property type="molecule type" value="Genomic_DNA"/>
</dbReference>
<dbReference type="EMBL" id="CP072167">
    <property type="protein sequence ID" value="QYA07632.1"/>
    <property type="molecule type" value="Genomic_DNA"/>
</dbReference>
<dbReference type="PANTHER" id="PTHR40659:SF1">
    <property type="entry name" value="NICKEL_COBALT EFFLUX SYSTEM RCNA"/>
    <property type="match status" value="1"/>
</dbReference>
<evidence type="ECO:0000256" key="6">
    <source>
        <dbReference type="ARBA" id="ARBA00022596"/>
    </source>
</evidence>
<dbReference type="Pfam" id="PF03824">
    <property type="entry name" value="NicO"/>
    <property type="match status" value="1"/>
</dbReference>
<evidence type="ECO:0000256" key="11">
    <source>
        <dbReference type="ARBA" id="ARBA00023136"/>
    </source>
</evidence>
<evidence type="ECO:0000313" key="18">
    <source>
        <dbReference type="Proteomes" id="UP000826513"/>
    </source>
</evidence>
<dbReference type="GO" id="GO:0046583">
    <property type="term" value="F:monoatomic cation efflux transmembrane transporter activity"/>
    <property type="evidence" value="ECO:0007669"/>
    <property type="project" value="TreeGrafter"/>
</dbReference>
<keyword evidence="7 13" id="KW-0812">Transmembrane</keyword>
<feature type="transmembrane region" description="Helical" evidence="13">
    <location>
        <begin position="87"/>
        <end position="108"/>
    </location>
</feature>
<dbReference type="GO" id="GO:0005886">
    <property type="term" value="C:plasma membrane"/>
    <property type="evidence" value="ECO:0007669"/>
    <property type="project" value="UniProtKB-SubCell"/>
</dbReference>
<proteinExistence type="inferred from homology"/>
<evidence type="ECO:0000313" key="17">
    <source>
        <dbReference type="Proteomes" id="UP000298545"/>
    </source>
</evidence>
<feature type="transmembrane region" description="Helical" evidence="13">
    <location>
        <begin position="294"/>
        <end position="315"/>
    </location>
</feature>
<accession>A0A4D7DYV2</accession>
<gene>
    <name evidence="15" type="ORF">CFBP5473_02835</name>
    <name evidence="16" type="ORF">J5285_02555</name>
</gene>
<comment type="subcellular location">
    <subcellularLocation>
        <location evidence="2 13">Cell membrane</location>
        <topology evidence="2 13">Multi-pass membrane protein</topology>
    </subcellularLocation>
</comment>
<dbReference type="Proteomes" id="UP000826513">
    <property type="component" value="Chromosome 1"/>
</dbReference>
<evidence type="ECO:0000256" key="13">
    <source>
        <dbReference type="RuleBase" id="RU362101"/>
    </source>
</evidence>
<keyword evidence="5" id="KW-1003">Cell membrane</keyword>
<dbReference type="InterPro" id="IPR051224">
    <property type="entry name" value="NiCoT_RcnA"/>
</dbReference>
<dbReference type="OrthoDB" id="9812956at2"/>
<keyword evidence="18" id="KW-1185">Reference proteome</keyword>
<dbReference type="RefSeq" id="WP_051441278.1">
    <property type="nucleotide sequence ID" value="NZ_CP039691.1"/>
</dbReference>
<evidence type="ECO:0000256" key="1">
    <source>
        <dbReference type="ARBA" id="ARBA00002510"/>
    </source>
</evidence>
<evidence type="ECO:0000256" key="8">
    <source>
        <dbReference type="ARBA" id="ARBA00022989"/>
    </source>
</evidence>
<keyword evidence="12" id="KW-0170">Cobalt</keyword>
<keyword evidence="8 13" id="KW-1133">Transmembrane helix</keyword>
<feature type="transmembrane region" description="Helical" evidence="13">
    <location>
        <begin position="321"/>
        <end position="348"/>
    </location>
</feature>
<feature type="region of interest" description="Disordered" evidence="14">
    <location>
        <begin position="228"/>
        <end position="250"/>
    </location>
</feature>
<keyword evidence="6" id="KW-0533">Nickel</keyword>
<evidence type="ECO:0000256" key="3">
    <source>
        <dbReference type="ARBA" id="ARBA00022426"/>
    </source>
</evidence>
<feature type="transmembrane region" description="Helical" evidence="13">
    <location>
        <begin position="166"/>
        <end position="185"/>
    </location>
</feature>
<dbReference type="KEGG" id="alf:CFBP5473_02835"/>
<dbReference type="Proteomes" id="UP000298545">
    <property type="component" value="Chromosome circular"/>
</dbReference>
<keyword evidence="4 13" id="KW-0813">Transport</keyword>
<evidence type="ECO:0000313" key="16">
    <source>
        <dbReference type="EMBL" id="QYA07632.1"/>
    </source>
</evidence>
<protein>
    <recommendedName>
        <fullName evidence="13">Nickel/cobalt efflux system</fullName>
    </recommendedName>
</protein>
<evidence type="ECO:0000256" key="5">
    <source>
        <dbReference type="ARBA" id="ARBA00022475"/>
    </source>
</evidence>
<evidence type="ECO:0000256" key="14">
    <source>
        <dbReference type="SAM" id="MobiDB-lite"/>
    </source>
</evidence>
<keyword evidence="3" id="KW-0171">Cobalt transport</keyword>
<comment type="function">
    <text evidence="1">Efflux system for nickel and cobalt.</text>
</comment>
<keyword evidence="9" id="KW-0406">Ion transport</keyword>
<comment type="similarity">
    <text evidence="13">Belongs to the NiCoT transporter (TC 2.A.52) family.</text>
</comment>
<reference evidence="16 18" key="2">
    <citation type="submission" date="2021-03" db="EMBL/GenBank/DDBJ databases">
        <title>Rapid diversification of plasmids in a genus of pathogenic and nitrogen fixing bacteria.</title>
        <authorList>
            <person name="Weisberg A.J."/>
            <person name="Miller M."/>
            <person name="Ream W."/>
            <person name="Grunwald N.J."/>
            <person name="Chang J.H."/>
        </authorList>
    </citation>
    <scope>NUCLEOTIDE SEQUENCE [LARGE SCALE GENOMIC DNA]</scope>
    <source>
        <strain evidence="16 18">AF3.44</strain>
    </source>
</reference>
<dbReference type="GO" id="GO:0010045">
    <property type="term" value="P:response to nickel cation"/>
    <property type="evidence" value="ECO:0007669"/>
    <property type="project" value="TreeGrafter"/>
</dbReference>
<dbReference type="GO" id="GO:0015099">
    <property type="term" value="F:nickel cation transmembrane transporter activity"/>
    <property type="evidence" value="ECO:0007669"/>
    <property type="project" value="UniProtKB-UniRule"/>
</dbReference>
<sequence>MLRVYSRRKHRNEGWQAFTTLVITAVTLLLATLTAAHAQSPLGIGSAEPSISVGGPLAPLFQWINVHQQTFYRALTAALRAMREDPFALTSLIGLSFAYGVFHAAGPGHGKAVISSYMIANETQLKRGILISFVSALIQGLVAIALVGAAYFILRGTSITMTKATQAMEIASFAMVAIFGAWLLFRKIWSLVRQRQASPTPALNTSSVSPSGAIASSTGLTFNAREDASSSVLKSREDQLPRRTGMGTGLRFQGQPVFADHAQSGSGDICDACGKAHAPDPSLFQSRKFSLTEAWSAIIAVGLRPCSGAIIVMSFSVLNGLLLGGVLSVLAMSIGTAITVSMLAILAVKAKDVAVRLAGSGSTKASRITHGIEIAGALFVLLMGLALLGASLQA</sequence>
<feature type="transmembrane region" description="Helical" evidence="13">
    <location>
        <begin position="368"/>
        <end position="392"/>
    </location>
</feature>
<organism evidence="15 17">
    <name type="scientific">Agrobacterium larrymoorei</name>
    <dbReference type="NCBI Taxonomy" id="160699"/>
    <lineage>
        <taxon>Bacteria</taxon>
        <taxon>Pseudomonadati</taxon>
        <taxon>Pseudomonadota</taxon>
        <taxon>Alphaproteobacteria</taxon>
        <taxon>Hyphomicrobiales</taxon>
        <taxon>Rhizobiaceae</taxon>
        <taxon>Rhizobium/Agrobacterium group</taxon>
        <taxon>Agrobacterium</taxon>
    </lineage>
</organism>
<keyword evidence="10" id="KW-0921">Nickel transport</keyword>
<dbReference type="PANTHER" id="PTHR40659">
    <property type="entry name" value="NICKEL/COBALT EFFLUX SYSTEM RCNA"/>
    <property type="match status" value="1"/>
</dbReference>